<dbReference type="GO" id="GO:0009269">
    <property type="term" value="P:response to desiccation"/>
    <property type="evidence" value="ECO:0007669"/>
    <property type="project" value="InterPro"/>
</dbReference>
<comment type="similarity">
    <text evidence="1">Belongs to the LEA type 2 family.</text>
</comment>
<keyword evidence="4" id="KW-1185">Reference proteome</keyword>
<evidence type="ECO:0000256" key="1">
    <source>
        <dbReference type="ARBA" id="ARBA00005960"/>
    </source>
</evidence>
<reference evidence="3" key="1">
    <citation type="submission" date="2022-03" db="EMBL/GenBank/DDBJ databases">
        <title>A functionally conserved STORR gene fusion in Papaver species that diverged 16.8 million years ago.</title>
        <authorList>
            <person name="Catania T."/>
        </authorList>
    </citation>
    <scope>NUCLEOTIDE SEQUENCE</scope>
    <source>
        <strain evidence="3">S-191538</strain>
    </source>
</reference>
<dbReference type="AlphaFoldDB" id="A0AA41RL24"/>
<dbReference type="Pfam" id="PF03168">
    <property type="entry name" value="LEA_2"/>
    <property type="match status" value="1"/>
</dbReference>
<dbReference type="InterPro" id="IPR013990">
    <property type="entry name" value="WHy-dom"/>
</dbReference>
<dbReference type="PANTHER" id="PTHR31459:SF19">
    <property type="entry name" value="DESICCATION-RELATED PROTEIN LEA14-RELATED"/>
    <property type="match status" value="1"/>
</dbReference>
<dbReference type="InterPro" id="IPR045043">
    <property type="entry name" value="Lea14-like"/>
</dbReference>
<dbReference type="EMBL" id="JAJJMA010009867">
    <property type="protein sequence ID" value="MCL7022297.1"/>
    <property type="molecule type" value="Genomic_DNA"/>
</dbReference>
<dbReference type="SUPFAM" id="SSF117070">
    <property type="entry name" value="LEA14-like"/>
    <property type="match status" value="1"/>
</dbReference>
<dbReference type="GO" id="GO:0005829">
    <property type="term" value="C:cytosol"/>
    <property type="evidence" value="ECO:0007669"/>
    <property type="project" value="TreeGrafter"/>
</dbReference>
<evidence type="ECO:0000259" key="2">
    <source>
        <dbReference type="SMART" id="SM00769"/>
    </source>
</evidence>
<evidence type="ECO:0000313" key="3">
    <source>
        <dbReference type="EMBL" id="MCL7022297.1"/>
    </source>
</evidence>
<accession>A0AA41RL24</accession>
<dbReference type="Proteomes" id="UP001177140">
    <property type="component" value="Unassembled WGS sequence"/>
</dbReference>
<evidence type="ECO:0000313" key="4">
    <source>
        <dbReference type="Proteomes" id="UP001177140"/>
    </source>
</evidence>
<proteinExistence type="inferred from homology"/>
<dbReference type="InterPro" id="IPR004864">
    <property type="entry name" value="LEA_2"/>
</dbReference>
<protein>
    <recommendedName>
        <fullName evidence="2">Water stress and hypersensitive response domain-containing protein</fullName>
    </recommendedName>
</protein>
<dbReference type="PANTHER" id="PTHR31459">
    <property type="match status" value="1"/>
</dbReference>
<gene>
    <name evidence="3" type="ORF">MKW94_013512</name>
</gene>
<feature type="domain" description="Water stress and hypersensitive response" evidence="2">
    <location>
        <begin position="23"/>
        <end position="140"/>
    </location>
</feature>
<organism evidence="3 4">
    <name type="scientific">Papaver nudicaule</name>
    <name type="common">Iceland poppy</name>
    <dbReference type="NCBI Taxonomy" id="74823"/>
    <lineage>
        <taxon>Eukaryota</taxon>
        <taxon>Viridiplantae</taxon>
        <taxon>Streptophyta</taxon>
        <taxon>Embryophyta</taxon>
        <taxon>Tracheophyta</taxon>
        <taxon>Spermatophyta</taxon>
        <taxon>Magnoliopsida</taxon>
        <taxon>Ranunculales</taxon>
        <taxon>Papaveraceae</taxon>
        <taxon>Papaveroideae</taxon>
        <taxon>Papaver</taxon>
    </lineage>
</organism>
<dbReference type="Gene3D" id="2.60.40.1820">
    <property type="match status" value="1"/>
</dbReference>
<name>A0AA41RL24_PAPNU</name>
<sequence>MADLFDKAKNFVADKVGAIKKPEADLDVDVSKLDLHGVTLMANVSITNPYSHDIPICEVKYTLYSAGKEIVSGTMPDPGDINENDVTLLKIPVKVPYDMLVSIAKDLGRDWDIDYEVKLWLIVDLPVIGNITIPLSKKGEIKLPTVSGMFGGGDDSKDKKEDDE</sequence>
<dbReference type="SMART" id="SM00769">
    <property type="entry name" value="WHy"/>
    <property type="match status" value="1"/>
</dbReference>
<comment type="caution">
    <text evidence="3">The sequence shown here is derived from an EMBL/GenBank/DDBJ whole genome shotgun (WGS) entry which is preliminary data.</text>
</comment>